<reference evidence="11 12" key="1">
    <citation type="submission" date="2017-09" db="EMBL/GenBank/DDBJ databases">
        <title>Depth-based differentiation of microbial function through sediment-hosted aquifers and enrichment of novel symbionts in the deep terrestrial subsurface.</title>
        <authorList>
            <person name="Probst A.J."/>
            <person name="Ladd B."/>
            <person name="Jarett J.K."/>
            <person name="Geller-Mcgrath D.E."/>
            <person name="Sieber C.M."/>
            <person name="Emerson J.B."/>
            <person name="Anantharaman K."/>
            <person name="Thomas B.C."/>
            <person name="Malmstrom R."/>
            <person name="Stieglmeier M."/>
            <person name="Klingl A."/>
            <person name="Woyke T."/>
            <person name="Ryan C.M."/>
            <person name="Banfield J.F."/>
        </authorList>
    </citation>
    <scope>NUCLEOTIDE SEQUENCE [LARGE SCALE GENOMIC DNA]</scope>
    <source>
        <strain evidence="11">CG10_big_fil_rev_8_21_14_0_10_48_11</strain>
    </source>
</reference>
<dbReference type="InterPro" id="IPR005704">
    <property type="entry name" value="Ribosomal_uS3_bac-typ"/>
</dbReference>
<dbReference type="CDD" id="cd02412">
    <property type="entry name" value="KH-II_30S_S3"/>
    <property type="match status" value="1"/>
</dbReference>
<dbReference type="InterPro" id="IPR015946">
    <property type="entry name" value="KH_dom-like_a/b"/>
</dbReference>
<evidence type="ECO:0000259" key="10">
    <source>
        <dbReference type="PROSITE" id="PS50823"/>
    </source>
</evidence>
<dbReference type="Pfam" id="PF07650">
    <property type="entry name" value="KH_2"/>
    <property type="match status" value="1"/>
</dbReference>
<accession>A0A2M8LF07</accession>
<sequence>MGQKVNPTGFRLGGVYTWSSRWFATRQQYRDRLRQDVEIRRYLKRRLKDASVSKVEIERSQNAITVILHTAKPGLVIGRGGQGVEELQQELKKKVLEPKMTLQLNIQEVDQPNLSAALTVQSVAADIEKRIPFRRAMRQAMSRLVKAGAAGVKIQVAGRLNGAEIARTEKVSHGTLPLQTMRAQIDYSRGVAQTTYGVIGIKAWVYRDPKKESAAPQRRGSRRDSANRS</sequence>
<organism evidence="11 12">
    <name type="scientific">Candidatus Uhrbacteria bacterium CG10_big_fil_rev_8_21_14_0_10_48_11</name>
    <dbReference type="NCBI Taxonomy" id="1975037"/>
    <lineage>
        <taxon>Bacteria</taxon>
        <taxon>Candidatus Uhriibacteriota</taxon>
    </lineage>
</organism>
<dbReference type="SUPFAM" id="SSF54814">
    <property type="entry name" value="Prokaryotic type KH domain (KH-domain type II)"/>
    <property type="match status" value="1"/>
</dbReference>
<comment type="caution">
    <text evidence="11">The sequence shown here is derived from an EMBL/GenBank/DDBJ whole genome shotgun (WGS) entry which is preliminary data.</text>
</comment>
<protein>
    <recommendedName>
        <fullName evidence="7 8">Small ribosomal subunit protein uS3</fullName>
    </recommendedName>
</protein>
<evidence type="ECO:0000256" key="3">
    <source>
        <dbReference type="ARBA" id="ARBA00022884"/>
    </source>
</evidence>
<dbReference type="GO" id="GO:0003729">
    <property type="term" value="F:mRNA binding"/>
    <property type="evidence" value="ECO:0007669"/>
    <property type="project" value="UniProtKB-UniRule"/>
</dbReference>
<evidence type="ECO:0000256" key="9">
    <source>
        <dbReference type="SAM" id="MobiDB-lite"/>
    </source>
</evidence>
<dbReference type="HAMAP" id="MF_01309_B">
    <property type="entry name" value="Ribosomal_uS3_B"/>
    <property type="match status" value="1"/>
</dbReference>
<keyword evidence="3 8" id="KW-0694">RNA-binding</keyword>
<name>A0A2M8LF07_9BACT</name>
<dbReference type="SMART" id="SM00322">
    <property type="entry name" value="KH"/>
    <property type="match status" value="1"/>
</dbReference>
<evidence type="ECO:0000256" key="1">
    <source>
        <dbReference type="ARBA" id="ARBA00010761"/>
    </source>
</evidence>
<dbReference type="GO" id="GO:0006412">
    <property type="term" value="P:translation"/>
    <property type="evidence" value="ECO:0007669"/>
    <property type="project" value="UniProtKB-UniRule"/>
</dbReference>
<evidence type="ECO:0000256" key="4">
    <source>
        <dbReference type="ARBA" id="ARBA00022980"/>
    </source>
</evidence>
<dbReference type="InterPro" id="IPR057258">
    <property type="entry name" value="Ribosomal_uS3"/>
</dbReference>
<dbReference type="PANTHER" id="PTHR11760">
    <property type="entry name" value="30S/40S RIBOSOMAL PROTEIN S3"/>
    <property type="match status" value="1"/>
</dbReference>
<evidence type="ECO:0000256" key="6">
    <source>
        <dbReference type="ARBA" id="ARBA00024998"/>
    </source>
</evidence>
<comment type="subunit">
    <text evidence="8">Part of the 30S ribosomal subunit. Forms a tight complex with proteins S10 and S14.</text>
</comment>
<evidence type="ECO:0000313" key="12">
    <source>
        <dbReference type="Proteomes" id="UP000231152"/>
    </source>
</evidence>
<keyword evidence="2 8" id="KW-0699">rRNA-binding</keyword>
<comment type="similarity">
    <text evidence="1 8">Belongs to the universal ribosomal protein uS3 family.</text>
</comment>
<evidence type="ECO:0000256" key="2">
    <source>
        <dbReference type="ARBA" id="ARBA00022730"/>
    </source>
</evidence>
<dbReference type="InterPro" id="IPR009019">
    <property type="entry name" value="KH_sf_prok-type"/>
</dbReference>
<feature type="region of interest" description="Disordered" evidence="9">
    <location>
        <begin position="210"/>
        <end position="229"/>
    </location>
</feature>
<dbReference type="Gene3D" id="3.30.300.20">
    <property type="match status" value="1"/>
</dbReference>
<comment type="function">
    <text evidence="6 8">Binds the lower part of the 30S subunit head. Binds mRNA in the 70S ribosome, positioning it for translation.</text>
</comment>
<dbReference type="FunFam" id="3.30.300.20:FF:000001">
    <property type="entry name" value="30S ribosomal protein S3"/>
    <property type="match status" value="1"/>
</dbReference>
<dbReference type="Gene3D" id="3.30.1140.32">
    <property type="entry name" value="Ribosomal protein S3, C-terminal domain"/>
    <property type="match status" value="1"/>
</dbReference>
<dbReference type="PROSITE" id="PS50823">
    <property type="entry name" value="KH_TYPE_2"/>
    <property type="match status" value="1"/>
</dbReference>
<dbReference type="InterPro" id="IPR001351">
    <property type="entry name" value="Ribosomal_uS3_C"/>
</dbReference>
<dbReference type="Proteomes" id="UP000231152">
    <property type="component" value="Unassembled WGS sequence"/>
</dbReference>
<dbReference type="GO" id="GO:0003735">
    <property type="term" value="F:structural constituent of ribosome"/>
    <property type="evidence" value="ECO:0007669"/>
    <property type="project" value="InterPro"/>
</dbReference>
<proteinExistence type="inferred from homology"/>
<dbReference type="InterPro" id="IPR004087">
    <property type="entry name" value="KH_dom"/>
</dbReference>
<dbReference type="PANTHER" id="PTHR11760:SF19">
    <property type="entry name" value="SMALL RIBOSOMAL SUBUNIT PROTEIN US3C"/>
    <property type="match status" value="1"/>
</dbReference>
<evidence type="ECO:0000256" key="7">
    <source>
        <dbReference type="ARBA" id="ARBA00035257"/>
    </source>
</evidence>
<dbReference type="EMBL" id="PFET01000006">
    <property type="protein sequence ID" value="PJE76023.1"/>
    <property type="molecule type" value="Genomic_DNA"/>
</dbReference>
<dbReference type="GO" id="GO:0022627">
    <property type="term" value="C:cytosolic small ribosomal subunit"/>
    <property type="evidence" value="ECO:0007669"/>
    <property type="project" value="TreeGrafter"/>
</dbReference>
<dbReference type="NCBIfam" id="TIGR01009">
    <property type="entry name" value="rpsC_bact"/>
    <property type="match status" value="1"/>
</dbReference>
<keyword evidence="4 8" id="KW-0689">Ribosomal protein</keyword>
<dbReference type="SUPFAM" id="SSF54821">
    <property type="entry name" value="Ribosomal protein S3 C-terminal domain"/>
    <property type="match status" value="1"/>
</dbReference>
<dbReference type="GO" id="GO:0019843">
    <property type="term" value="F:rRNA binding"/>
    <property type="evidence" value="ECO:0007669"/>
    <property type="project" value="UniProtKB-UniRule"/>
</dbReference>
<keyword evidence="5 8" id="KW-0687">Ribonucleoprotein</keyword>
<feature type="domain" description="KH type-2" evidence="10">
    <location>
        <begin position="39"/>
        <end position="110"/>
    </location>
</feature>
<dbReference type="Pfam" id="PF00189">
    <property type="entry name" value="Ribosomal_S3_C"/>
    <property type="match status" value="1"/>
</dbReference>
<gene>
    <name evidence="8" type="primary">rpsC</name>
    <name evidence="11" type="ORF">COV04_01615</name>
</gene>
<evidence type="ECO:0000313" key="11">
    <source>
        <dbReference type="EMBL" id="PJE76023.1"/>
    </source>
</evidence>
<dbReference type="InterPro" id="IPR036419">
    <property type="entry name" value="Ribosomal_S3_C_sf"/>
</dbReference>
<dbReference type="AlphaFoldDB" id="A0A2M8LF07"/>
<evidence type="ECO:0000256" key="5">
    <source>
        <dbReference type="ARBA" id="ARBA00023274"/>
    </source>
</evidence>
<dbReference type="InterPro" id="IPR004044">
    <property type="entry name" value="KH_dom_type_2"/>
</dbReference>
<evidence type="ECO:0000256" key="8">
    <source>
        <dbReference type="HAMAP-Rule" id="MF_01309"/>
    </source>
</evidence>